<evidence type="ECO:0000256" key="2">
    <source>
        <dbReference type="ARBA" id="ARBA00004673"/>
    </source>
</evidence>
<dbReference type="Proteomes" id="UP000644660">
    <property type="component" value="Unassembled WGS sequence"/>
</dbReference>
<name>A0A8H2VBX2_9SACH</name>
<keyword evidence="14" id="KW-1185">Reference proteome</keyword>
<dbReference type="AlphaFoldDB" id="A0A8H2VBX2"/>
<comment type="caution">
    <text evidence="13">The sequence shown here is derived from an EMBL/GenBank/DDBJ whole genome shotgun (WGS) entry which is preliminary data.</text>
</comment>
<evidence type="ECO:0000256" key="8">
    <source>
        <dbReference type="ARBA" id="ARBA00023128"/>
    </source>
</evidence>
<evidence type="ECO:0000256" key="3">
    <source>
        <dbReference type="ARBA" id="ARBA00005553"/>
    </source>
</evidence>
<dbReference type="GO" id="GO:0006123">
    <property type="term" value="P:mitochondrial electron transport, cytochrome c to oxygen"/>
    <property type="evidence" value="ECO:0007669"/>
    <property type="project" value="TreeGrafter"/>
</dbReference>
<dbReference type="OrthoDB" id="5947505at2759"/>
<keyword evidence="5" id="KW-0999">Mitochondrion inner membrane</keyword>
<comment type="similarity">
    <text evidence="3 12">Belongs to the cytochrome c oxidase subunit 6A family.</text>
</comment>
<keyword evidence="9" id="KW-0472">Membrane</keyword>
<organism evidence="13 14">
    <name type="scientific">Maudiozyma barnettii</name>
    <dbReference type="NCBI Taxonomy" id="61262"/>
    <lineage>
        <taxon>Eukaryota</taxon>
        <taxon>Fungi</taxon>
        <taxon>Dikarya</taxon>
        <taxon>Ascomycota</taxon>
        <taxon>Saccharomycotina</taxon>
        <taxon>Saccharomycetes</taxon>
        <taxon>Saccharomycetales</taxon>
        <taxon>Saccharomycetaceae</taxon>
        <taxon>Maudiozyma</taxon>
    </lineage>
</organism>
<keyword evidence="7" id="KW-1133">Transmembrane helix</keyword>
<dbReference type="PIRSF" id="PIRSF000277">
    <property type="entry name" value="COX6A1"/>
    <property type="match status" value="1"/>
</dbReference>
<evidence type="ECO:0000256" key="1">
    <source>
        <dbReference type="ARBA" id="ARBA00004434"/>
    </source>
</evidence>
<evidence type="ECO:0000313" key="14">
    <source>
        <dbReference type="Proteomes" id="UP000644660"/>
    </source>
</evidence>
<dbReference type="InterPro" id="IPR036418">
    <property type="entry name" value="Cyt_c_oxidase_su6a_sf"/>
</dbReference>
<evidence type="ECO:0000256" key="10">
    <source>
        <dbReference type="ARBA" id="ARBA00070930"/>
    </source>
</evidence>
<evidence type="ECO:0000256" key="4">
    <source>
        <dbReference type="ARBA" id="ARBA00022692"/>
    </source>
</evidence>
<dbReference type="FunFam" id="4.10.95.10:FF:000001">
    <property type="entry name" value="Cytochrome c oxidase subunit 6A, mitochondrial"/>
    <property type="match status" value="1"/>
</dbReference>
<gene>
    <name evidence="13" type="ORF">KABA2_01S13200</name>
</gene>
<dbReference type="InterPro" id="IPR001349">
    <property type="entry name" value="Cyt_c_oxidase_su6a"/>
</dbReference>
<keyword evidence="4" id="KW-0812">Transmembrane</keyword>
<dbReference type="GeneID" id="64855545"/>
<evidence type="ECO:0000256" key="6">
    <source>
        <dbReference type="ARBA" id="ARBA00022946"/>
    </source>
</evidence>
<evidence type="ECO:0000256" key="11">
    <source>
        <dbReference type="ARBA" id="ARBA00082360"/>
    </source>
</evidence>
<reference evidence="13 14" key="1">
    <citation type="submission" date="2020-05" db="EMBL/GenBank/DDBJ databases">
        <authorList>
            <person name="Casaregola S."/>
            <person name="Devillers H."/>
            <person name="Grondin C."/>
        </authorList>
    </citation>
    <scope>NUCLEOTIDE SEQUENCE [LARGE SCALE GENOMIC DNA]</scope>
    <source>
        <strain evidence="13 14">CLIB 1767</strain>
    </source>
</reference>
<comment type="subcellular location">
    <subcellularLocation>
        <location evidence="1">Mitochondrion inner membrane</location>
        <topology evidence="1">Single-pass membrane protein</topology>
    </subcellularLocation>
</comment>
<evidence type="ECO:0000313" key="13">
    <source>
        <dbReference type="EMBL" id="CAB4252419.1"/>
    </source>
</evidence>
<dbReference type="Pfam" id="PF02046">
    <property type="entry name" value="COX6A"/>
    <property type="match status" value="1"/>
</dbReference>
<accession>A0A8H2VBX2</accession>
<protein>
    <recommendedName>
        <fullName evidence="10">Cytochrome c oxidase subunit 13, mitochondrial</fullName>
    </recommendedName>
    <alternativeName>
        <fullName evidence="11">Cytochrome c oxidase polypeptide VIa</fullName>
    </alternativeName>
</protein>
<dbReference type="GO" id="GO:0005743">
    <property type="term" value="C:mitochondrial inner membrane"/>
    <property type="evidence" value="ECO:0007669"/>
    <property type="project" value="UniProtKB-SubCell"/>
</dbReference>
<dbReference type="GO" id="GO:0030234">
    <property type="term" value="F:enzyme regulator activity"/>
    <property type="evidence" value="ECO:0007669"/>
    <property type="project" value="TreeGrafter"/>
</dbReference>
<dbReference type="PANTHER" id="PTHR11504:SF0">
    <property type="entry name" value="CYTOCHROME C OXIDASE SUBUNIT"/>
    <property type="match status" value="1"/>
</dbReference>
<dbReference type="SUPFAM" id="SSF81411">
    <property type="entry name" value="Mitochondrial cytochrome c oxidase subunit VIa"/>
    <property type="match status" value="1"/>
</dbReference>
<keyword evidence="6" id="KW-0809">Transit peptide</keyword>
<dbReference type="PANTHER" id="PTHR11504">
    <property type="entry name" value="CYTOCHROME C OXIDASE POLYPEPTIDE VIA"/>
    <property type="match status" value="1"/>
</dbReference>
<evidence type="ECO:0000256" key="7">
    <source>
        <dbReference type="ARBA" id="ARBA00022989"/>
    </source>
</evidence>
<dbReference type="EMBL" id="CAEFZW010000001">
    <property type="protein sequence ID" value="CAB4252419.1"/>
    <property type="molecule type" value="Genomic_DNA"/>
</dbReference>
<comment type="pathway">
    <text evidence="2">Energy metabolism; oxidative phosphorylation.</text>
</comment>
<evidence type="ECO:0000256" key="9">
    <source>
        <dbReference type="ARBA" id="ARBA00023136"/>
    </source>
</evidence>
<proteinExistence type="inferred from homology"/>
<sequence>MNSNILRTSIRRYASLPPHALKPALGAPNKAAAAAFKQSLEAQKSHGESTYKFWLKISYLVAAPAILLTAANTYFVEKEHYEHRQHLAHVPDKDWPRDYQYMNCRYKPFFWGNGDTTLFWNPVVNRHISHDD</sequence>
<evidence type="ECO:0000256" key="5">
    <source>
        <dbReference type="ARBA" id="ARBA00022792"/>
    </source>
</evidence>
<dbReference type="RefSeq" id="XP_041404457.1">
    <property type="nucleotide sequence ID" value="XM_041548523.1"/>
</dbReference>
<evidence type="ECO:0000256" key="12">
    <source>
        <dbReference type="RuleBase" id="RU004396"/>
    </source>
</evidence>
<dbReference type="Gene3D" id="4.10.95.10">
    <property type="entry name" value="Cytochrome c oxidase, subunit VIa"/>
    <property type="match status" value="1"/>
</dbReference>
<keyword evidence="8" id="KW-0496">Mitochondrion</keyword>